<dbReference type="OrthoDB" id="3071130at2759"/>
<dbReference type="InterPro" id="IPR006026">
    <property type="entry name" value="Peptidase_Metallo"/>
</dbReference>
<dbReference type="PANTHER" id="PTHR10127:SF850">
    <property type="entry name" value="METALLOENDOPEPTIDASE"/>
    <property type="match status" value="1"/>
</dbReference>
<protein>
    <recommendedName>
        <fullName evidence="2">Peptidase metallopeptidase domain-containing protein</fullName>
    </recommendedName>
</protein>
<reference evidence="3 4" key="1">
    <citation type="submission" date="2018-11" db="EMBL/GenBank/DDBJ databases">
        <title>Genome assembly of Steccherinum ochraceum LE-BIN_3174, the white-rot fungus of the Steccherinaceae family (The Residual Polyporoid clade, Polyporales, Basidiomycota).</title>
        <authorList>
            <person name="Fedorova T.V."/>
            <person name="Glazunova O.A."/>
            <person name="Landesman E.O."/>
            <person name="Moiseenko K.V."/>
            <person name="Psurtseva N.V."/>
            <person name="Savinova O.S."/>
            <person name="Shakhova N.V."/>
            <person name="Tyazhelova T.V."/>
            <person name="Vasina D.V."/>
        </authorList>
    </citation>
    <scope>NUCLEOTIDE SEQUENCE [LARGE SCALE GENOMIC DNA]</scope>
    <source>
        <strain evidence="3 4">LE-BIN_3174</strain>
    </source>
</reference>
<keyword evidence="4" id="KW-1185">Reference proteome</keyword>
<dbReference type="GO" id="GO:0008270">
    <property type="term" value="F:zinc ion binding"/>
    <property type="evidence" value="ECO:0007669"/>
    <property type="project" value="InterPro"/>
</dbReference>
<feature type="region of interest" description="Disordered" evidence="1">
    <location>
        <begin position="111"/>
        <end position="180"/>
    </location>
</feature>
<name>A0A4R0RM36_9APHY</name>
<feature type="compositionally biased region" description="Polar residues" evidence="1">
    <location>
        <begin position="1300"/>
        <end position="1310"/>
    </location>
</feature>
<feature type="region of interest" description="Disordered" evidence="1">
    <location>
        <begin position="1300"/>
        <end position="1342"/>
    </location>
</feature>
<sequence>MSAPVGDPTSQPPTVNPPAAVVQPAPTQVAVDPNATNVAHDLSALPPAAVQAMAATGSPVVSQAPAPVATPVPVATSVPVAPVPAASAPVTAPPVVPAPPVIVPQPAPTSVAVQPTVPQDPLPPPVSTPAPVQPASSSVSQALPAQATAQPAAAPVVEQPNSPPAEAASAPAPASISSTVAPSAVPNVPTGLSGVAPSVPVPALAADPPAAASAANTAVPEVSVTTPGPVQATQATPQVPVVAAAPAQVPALSAVPASAPPTIIAPATENTPSVTTAPPVPAGAPAPITLDTPAVAPAPNTASPGTTVPTGSPAAPAAAHDPAVVIPDAQSNPASESVAHPPVTQVNTTPASAPAANPPPAPTVDSGSAQSVAPSAAPQTTSINQAPVSTPAVPAAPIPVASVPKAARAATVPAASTPVAQVPPRADVEEPASTQVVTSHVWYQLNCADMTPNHMQLPAASLPRAYTAAYSIFAKAAILWDVGATITYGFLPGPDVGTASQQSKVTKNISEWTKYAGVTFALVDASTNPLIRISFDPTGGNWSVLGSLAKNVALDTATMNLGWVYDSPEDQPYEKGVILHTFGHALGLTHEHSANNPLNVAGVTAFYEYDRPGWTNGDVERDILEVYNAGDLTNYITYDKDSVMKYFMSSEMNDEHKAIYPNNELSDHDKAFMFINYPRLSLDSSTSEFSLGLALDVMNVPEQSKHSMLLAAPADVRKQYALWLADSIVNRVPDQTNSAPPGDRLTRQWFSRACSDLLKQERVMEVPEGGTGTAAGASIGPARAVFAEASLLWETGSKLTYSFLNGTTLQKDKVEKTVQEWMNYAKINLTRVTSGGNIRITFNTWDGSWSYVGVQARSISPSAATMNFGWVNSTSTTTLDERGVILHEFGHALGMLHEHQSPARGGTLTLNVANVYDYYMDTQGWSAEEVKQQIIDTYNAVDTSNYSELDLVSIMMYFMPKEMNEQNIEVPPNNILSTMDKAYMVINYPGQTNDKVWTLEFALKTAGVDKDEIPKIVKEKSNPTKVRQLFHDWNVKARQKPTVPSRGPVVEVPGGVVDGDDLRWDWCANETGSNTVSDGPRPAIRIYEDVFWAPGDIISYWFEQEEYRVRTPSPARSSRRVTLVDAFTDWSLRAGISFREVARAQDAVVRIWFHEDTGLHRDLSTSPASWAQVGKGSRTRDVAFVGGSELTTMTAGVSIYSEADVTSVMFYPNALERRQSSETTLARSNVQLSQIDRALICALYSQDSDALRNAFAVLRLSKATSLELLAILDTFTILSFPQTTPITVYRNTLSSETLKALSGSSSSQPAAPTPGHGLDPSRGVANPIRAADPSSSEDPSFPEGDFLPVVLESLKKVFNPGGNQSFTLQFPGRFLEISEYAWDTGSAGIYGQFIKPVVVNESEFRLTDQLYDDAEVVSAPNGINLSQVYEQLINNLLPAFRSNGLGDQQNQIRQWLLRDVKTSSWIRELLDGQHTAGVIDSTDDSEVDSVSAASTAVDKPAFAVSNKLEDGTVNRMELSNALMQEYLSAKQAWEVERDAMIEEALQLKLGTEDSSAALNAVSRRLAHTTALREAQLASKYSDAVVRGYSHNVREYVGYLDIKSPAEALQDAKDSLREAAMSSMDGSLNVYPVQMTPIDWFEGLSTSFKLEDLTQNPDLIYQQIRAKSQSLDVLQQQLVALRFGSQGDPTELRDAVNSAQQNLDGAQANLAMKYSSNVVAMVKTCYTLDGALDEGQVQALQGKGDLVGVVLDTLISDMRATSSAQTQLTSASRAYSQALAGYALAQATDTREQQEQIRLRIESITGEVNELTARYTSLNRGGPRPGTTPNEVVSLADVPTFPVANDTAGGSRWQEIEINHSIQSDYSESTSQASSKASGVHVNLWLLSASTSDSTSQATASSQSGSYQNNVTIGFRATLVTADRAGWFQPQFFKMSGSFYHIDPNISWSEKRGGSLPLLPVFPIGYIICKDITIKISTSKTDTSAANSVMASQAAASGGILCFSYSQSSSSSSNSNSYSFQECSDGCIVRIPGPQILGYIMQRPDQDKTTDMPSKLPPDFFIPDDEYDAVVAASGLGPARAVSGAGSGNTVTQPSAFMQEIDTILKKSRVSSKTTDSVHKAIQNEFDALAQKASESILRA</sequence>
<dbReference type="EMBL" id="RWJN01000072">
    <property type="protein sequence ID" value="TCD68232.1"/>
    <property type="molecule type" value="Genomic_DNA"/>
</dbReference>
<dbReference type="STRING" id="92696.A0A4R0RM36"/>
<feature type="region of interest" description="Disordered" evidence="1">
    <location>
        <begin position="267"/>
        <end position="286"/>
    </location>
</feature>
<evidence type="ECO:0000259" key="2">
    <source>
        <dbReference type="SMART" id="SM00235"/>
    </source>
</evidence>
<feature type="compositionally biased region" description="Low complexity" evidence="1">
    <location>
        <begin position="267"/>
        <end position="277"/>
    </location>
</feature>
<dbReference type="Proteomes" id="UP000292702">
    <property type="component" value="Unassembled WGS sequence"/>
</dbReference>
<feature type="domain" description="Peptidase metallopeptidase" evidence="2">
    <location>
        <begin position="789"/>
        <end position="940"/>
    </location>
</feature>
<feature type="compositionally biased region" description="Low complexity" evidence="1">
    <location>
        <begin position="164"/>
        <end position="180"/>
    </location>
</feature>
<comment type="caution">
    <text evidence="3">The sequence shown here is derived from an EMBL/GenBank/DDBJ whole genome shotgun (WGS) entry which is preliminary data.</text>
</comment>
<feature type="compositionally biased region" description="Low complexity" evidence="1">
    <location>
        <begin position="301"/>
        <end position="329"/>
    </location>
</feature>
<feature type="compositionally biased region" description="Low complexity" evidence="1">
    <location>
        <begin position="366"/>
        <end position="379"/>
    </location>
</feature>
<proteinExistence type="predicted"/>
<dbReference type="SUPFAM" id="SSF55486">
    <property type="entry name" value="Metalloproteases ('zincins'), catalytic domain"/>
    <property type="match status" value="3"/>
</dbReference>
<feature type="compositionally biased region" description="Pro residues" evidence="1">
    <location>
        <begin position="118"/>
        <end position="132"/>
    </location>
</feature>
<accession>A0A4R0RM36</accession>
<gene>
    <name evidence="3" type="ORF">EIP91_011301</name>
</gene>
<dbReference type="InterPro" id="IPR024079">
    <property type="entry name" value="MetalloPept_cat_dom_sf"/>
</dbReference>
<dbReference type="Gene3D" id="3.40.390.10">
    <property type="entry name" value="Collagenase (Catalytic Domain)"/>
    <property type="match status" value="2"/>
</dbReference>
<evidence type="ECO:0000256" key="1">
    <source>
        <dbReference type="SAM" id="MobiDB-lite"/>
    </source>
</evidence>
<organism evidence="3 4">
    <name type="scientific">Steccherinum ochraceum</name>
    <dbReference type="NCBI Taxonomy" id="92696"/>
    <lineage>
        <taxon>Eukaryota</taxon>
        <taxon>Fungi</taxon>
        <taxon>Dikarya</taxon>
        <taxon>Basidiomycota</taxon>
        <taxon>Agaricomycotina</taxon>
        <taxon>Agaricomycetes</taxon>
        <taxon>Polyporales</taxon>
        <taxon>Steccherinaceae</taxon>
        <taxon>Steccherinum</taxon>
    </lineage>
</organism>
<feature type="compositionally biased region" description="Low complexity" evidence="1">
    <location>
        <begin position="133"/>
        <end position="155"/>
    </location>
</feature>
<evidence type="ECO:0000313" key="4">
    <source>
        <dbReference type="Proteomes" id="UP000292702"/>
    </source>
</evidence>
<feature type="domain" description="Peptidase metallopeptidase" evidence="2">
    <location>
        <begin position="476"/>
        <end position="629"/>
    </location>
</feature>
<feature type="compositionally biased region" description="Low complexity" evidence="1">
    <location>
        <begin position="1332"/>
        <end position="1342"/>
    </location>
</feature>
<evidence type="ECO:0000313" key="3">
    <source>
        <dbReference type="EMBL" id="TCD68232.1"/>
    </source>
</evidence>
<dbReference type="Pfam" id="PF01400">
    <property type="entry name" value="Astacin"/>
    <property type="match status" value="2"/>
</dbReference>
<dbReference type="SMART" id="SM00235">
    <property type="entry name" value="ZnMc"/>
    <property type="match status" value="2"/>
</dbReference>
<feature type="region of interest" description="Disordered" evidence="1">
    <location>
        <begin position="293"/>
        <end position="388"/>
    </location>
</feature>
<feature type="region of interest" description="Disordered" evidence="1">
    <location>
        <begin position="1"/>
        <end position="21"/>
    </location>
</feature>
<dbReference type="InterPro" id="IPR001506">
    <property type="entry name" value="Peptidase_M12A"/>
</dbReference>
<dbReference type="GO" id="GO:0006508">
    <property type="term" value="P:proteolysis"/>
    <property type="evidence" value="ECO:0007669"/>
    <property type="project" value="InterPro"/>
</dbReference>
<dbReference type="GO" id="GO:0004222">
    <property type="term" value="F:metalloendopeptidase activity"/>
    <property type="evidence" value="ECO:0007669"/>
    <property type="project" value="InterPro"/>
</dbReference>
<dbReference type="PANTHER" id="PTHR10127">
    <property type="entry name" value="DISCOIDIN, CUB, EGF, LAMININ , AND ZINC METALLOPROTEASE DOMAIN CONTAINING"/>
    <property type="match status" value="1"/>
</dbReference>